<dbReference type="SMART" id="SM00220">
    <property type="entry name" value="S_TKc"/>
    <property type="match status" value="1"/>
</dbReference>
<gene>
    <name evidence="2" type="ORF">DZC30_07865</name>
</gene>
<sequence>MSTATPEAPKKNRTVLDQHGQSYELTGRIGEGGQGIVCTTNYPNVLVKVSRATTEEKRASWTNKIRSLMRQPLEGLPIAHPLALITQPQPGYVMELMDGLVSMASLMQVVEDGMRAASEAEGEERAGLMNLAERAAYLAAGGLRRRFRILSRIARVLADLHGRGLAYGDLSPANVFVSESLEHAEVWLIDADNISSQSLDGQQGVFTPDYGAPEILRGDSGINTLTDSWSYAVMAYRVLALVHPLKGDVVLEGEPEREEAALRGELPWVDHPVDRSNALSIGLPREITLNAPLRALFERCFNAGLNNPGERPSLNEWADAFEAATGHCDQCESCGSTFFYTSKHICPFCDHAQDTNRTILLQEYRYMPPDLLREGLPEDVPESLIRKECWTRTGKAMVLSMSPAELKTLPLGTSLYADARPLCTVELAKDGLWIEPSAGTQVSLQRASDDKVVTVVRRQRLKSDSRSGVSFWLHLGSVEEEHVVWRFNW</sequence>
<dbReference type="GO" id="GO:0004674">
    <property type="term" value="F:protein serine/threonine kinase activity"/>
    <property type="evidence" value="ECO:0007669"/>
    <property type="project" value="TreeGrafter"/>
</dbReference>
<proteinExistence type="predicted"/>
<keyword evidence="2" id="KW-0418">Kinase</keyword>
<comment type="caution">
    <text evidence="2">The sequence shown here is derived from an EMBL/GenBank/DDBJ whole genome shotgun (WGS) entry which is preliminary data.</text>
</comment>
<feature type="domain" description="Protein kinase" evidence="1">
    <location>
        <begin position="23"/>
        <end position="339"/>
    </location>
</feature>
<dbReference type="PROSITE" id="PS50011">
    <property type="entry name" value="PROTEIN_KINASE_DOM"/>
    <property type="match status" value="1"/>
</dbReference>
<reference evidence="2 3" key="1">
    <citation type="submission" date="2018-08" db="EMBL/GenBank/DDBJ databases">
        <title>Comamonas testosteroni strain SWCO2.</title>
        <authorList>
            <person name="Jiang N."/>
            <person name="Zhang X.Z."/>
        </authorList>
    </citation>
    <scope>NUCLEOTIDE SEQUENCE [LARGE SCALE GENOMIC DNA]</scope>
    <source>
        <strain evidence="2 3">SWCO2</strain>
    </source>
</reference>
<keyword evidence="3" id="KW-1185">Reference proteome</keyword>
<accession>A0A373FMX9</accession>
<dbReference type="Gene3D" id="1.10.510.10">
    <property type="entry name" value="Transferase(Phosphotransferase) domain 1"/>
    <property type="match status" value="1"/>
</dbReference>
<evidence type="ECO:0000313" key="3">
    <source>
        <dbReference type="Proteomes" id="UP000261948"/>
    </source>
</evidence>
<dbReference type="Proteomes" id="UP000261948">
    <property type="component" value="Unassembled WGS sequence"/>
</dbReference>
<evidence type="ECO:0000259" key="1">
    <source>
        <dbReference type="PROSITE" id="PS50011"/>
    </source>
</evidence>
<dbReference type="OrthoDB" id="1022767at2"/>
<dbReference type="PANTHER" id="PTHR44329">
    <property type="entry name" value="SERINE/THREONINE-PROTEIN KINASE TNNI3K-RELATED"/>
    <property type="match status" value="1"/>
</dbReference>
<dbReference type="GO" id="GO:0005524">
    <property type="term" value="F:ATP binding"/>
    <property type="evidence" value="ECO:0007669"/>
    <property type="project" value="InterPro"/>
</dbReference>
<dbReference type="AlphaFoldDB" id="A0A373FMX9"/>
<dbReference type="Pfam" id="PF00069">
    <property type="entry name" value="Pkinase"/>
    <property type="match status" value="1"/>
</dbReference>
<evidence type="ECO:0000313" key="2">
    <source>
        <dbReference type="EMBL" id="RGE45506.1"/>
    </source>
</evidence>
<dbReference type="EMBL" id="QURR01000008">
    <property type="protein sequence ID" value="RGE45506.1"/>
    <property type="molecule type" value="Genomic_DNA"/>
</dbReference>
<dbReference type="InterPro" id="IPR051681">
    <property type="entry name" value="Ser/Thr_Kinases-Pseudokinases"/>
</dbReference>
<name>A0A373FMX9_COMTE</name>
<dbReference type="InterPro" id="IPR011009">
    <property type="entry name" value="Kinase-like_dom_sf"/>
</dbReference>
<keyword evidence="2" id="KW-0808">Transferase</keyword>
<organism evidence="2 3">
    <name type="scientific">Comamonas testosteroni</name>
    <name type="common">Pseudomonas testosteroni</name>
    <dbReference type="NCBI Taxonomy" id="285"/>
    <lineage>
        <taxon>Bacteria</taxon>
        <taxon>Pseudomonadati</taxon>
        <taxon>Pseudomonadota</taxon>
        <taxon>Betaproteobacteria</taxon>
        <taxon>Burkholderiales</taxon>
        <taxon>Comamonadaceae</taxon>
        <taxon>Comamonas</taxon>
    </lineage>
</organism>
<dbReference type="SUPFAM" id="SSF56112">
    <property type="entry name" value="Protein kinase-like (PK-like)"/>
    <property type="match status" value="1"/>
</dbReference>
<dbReference type="InterPro" id="IPR000719">
    <property type="entry name" value="Prot_kinase_dom"/>
</dbReference>
<protein>
    <submittedName>
        <fullName evidence="2">Protein kinase</fullName>
    </submittedName>
</protein>